<keyword evidence="3" id="KW-1185">Reference proteome</keyword>
<evidence type="ECO:0000256" key="1">
    <source>
        <dbReference type="SAM" id="MobiDB-lite"/>
    </source>
</evidence>
<gene>
    <name evidence="2" type="ORF">NDU88_007585</name>
</gene>
<dbReference type="AlphaFoldDB" id="A0AAV7QPJ7"/>
<feature type="region of interest" description="Disordered" evidence="1">
    <location>
        <begin position="46"/>
        <end position="79"/>
    </location>
</feature>
<proteinExistence type="predicted"/>
<evidence type="ECO:0000313" key="3">
    <source>
        <dbReference type="Proteomes" id="UP001066276"/>
    </source>
</evidence>
<sequence>MDGHVVEALRLLREAGRLDFLADGGERGTRPARQAANGVAAAVTACSSPRGRRGGPLVQRERCGSEDGDPGGIVAVSTPWDEEKAGPVWLAEWSGSVAGRRCGPRR</sequence>
<dbReference type="EMBL" id="JANPWB010000010">
    <property type="protein sequence ID" value="KAJ1141251.1"/>
    <property type="molecule type" value="Genomic_DNA"/>
</dbReference>
<protein>
    <submittedName>
        <fullName evidence="2">Uncharacterized protein</fullName>
    </submittedName>
</protein>
<accession>A0AAV7QPJ7</accession>
<name>A0AAV7QPJ7_PLEWA</name>
<dbReference type="Proteomes" id="UP001066276">
    <property type="component" value="Chromosome 6"/>
</dbReference>
<evidence type="ECO:0000313" key="2">
    <source>
        <dbReference type="EMBL" id="KAJ1141251.1"/>
    </source>
</evidence>
<reference evidence="2" key="1">
    <citation type="journal article" date="2022" name="bioRxiv">
        <title>Sequencing and chromosome-scale assembly of the giantPleurodeles waltlgenome.</title>
        <authorList>
            <person name="Brown T."/>
            <person name="Elewa A."/>
            <person name="Iarovenko S."/>
            <person name="Subramanian E."/>
            <person name="Araus A.J."/>
            <person name="Petzold A."/>
            <person name="Susuki M."/>
            <person name="Suzuki K.-i.T."/>
            <person name="Hayashi T."/>
            <person name="Toyoda A."/>
            <person name="Oliveira C."/>
            <person name="Osipova E."/>
            <person name="Leigh N.D."/>
            <person name="Simon A."/>
            <person name="Yun M.H."/>
        </authorList>
    </citation>
    <scope>NUCLEOTIDE SEQUENCE</scope>
    <source>
        <strain evidence="2">20211129_DDA</strain>
        <tissue evidence="2">Liver</tissue>
    </source>
</reference>
<organism evidence="2 3">
    <name type="scientific">Pleurodeles waltl</name>
    <name type="common">Iberian ribbed newt</name>
    <dbReference type="NCBI Taxonomy" id="8319"/>
    <lineage>
        <taxon>Eukaryota</taxon>
        <taxon>Metazoa</taxon>
        <taxon>Chordata</taxon>
        <taxon>Craniata</taxon>
        <taxon>Vertebrata</taxon>
        <taxon>Euteleostomi</taxon>
        <taxon>Amphibia</taxon>
        <taxon>Batrachia</taxon>
        <taxon>Caudata</taxon>
        <taxon>Salamandroidea</taxon>
        <taxon>Salamandridae</taxon>
        <taxon>Pleurodelinae</taxon>
        <taxon>Pleurodeles</taxon>
    </lineage>
</organism>
<comment type="caution">
    <text evidence="2">The sequence shown here is derived from an EMBL/GenBank/DDBJ whole genome shotgun (WGS) entry which is preliminary data.</text>
</comment>